<dbReference type="InterPro" id="IPR029057">
    <property type="entry name" value="PRTase-like"/>
</dbReference>
<proteinExistence type="predicted"/>
<evidence type="ECO:0000256" key="1">
    <source>
        <dbReference type="ARBA" id="ARBA00022676"/>
    </source>
</evidence>
<keyword evidence="1 4" id="KW-0328">Glycosyltransferase</keyword>
<dbReference type="InterPro" id="IPR000836">
    <property type="entry name" value="PRTase_dom"/>
</dbReference>
<reference evidence="4" key="1">
    <citation type="submission" date="2020-10" db="EMBL/GenBank/DDBJ databases">
        <authorList>
            <person name="Gilroy R."/>
        </authorList>
    </citation>
    <scope>NUCLEOTIDE SEQUENCE</scope>
    <source>
        <strain evidence="4">7293</strain>
    </source>
</reference>
<dbReference type="AlphaFoldDB" id="A0A9D9E239"/>
<comment type="caution">
    <text evidence="4">The sequence shown here is derived from an EMBL/GenBank/DDBJ whole genome shotgun (WGS) entry which is preliminary data.</text>
</comment>
<evidence type="ECO:0000259" key="3">
    <source>
        <dbReference type="Pfam" id="PF00156"/>
    </source>
</evidence>
<name>A0A9D9E239_9SPIO</name>
<evidence type="ECO:0000256" key="2">
    <source>
        <dbReference type="ARBA" id="ARBA00022679"/>
    </source>
</evidence>
<dbReference type="PANTHER" id="PTHR43363:SF1">
    <property type="entry name" value="HYPOXANTHINE-GUANINE PHOSPHORIBOSYLTRANSFERASE"/>
    <property type="match status" value="1"/>
</dbReference>
<organism evidence="4 5">
    <name type="scientific">Candidatus Ornithospirochaeta stercoripullorum</name>
    <dbReference type="NCBI Taxonomy" id="2840899"/>
    <lineage>
        <taxon>Bacteria</taxon>
        <taxon>Pseudomonadati</taxon>
        <taxon>Spirochaetota</taxon>
        <taxon>Spirochaetia</taxon>
        <taxon>Spirochaetales</taxon>
        <taxon>Spirochaetaceae</taxon>
        <taxon>Spirochaetaceae incertae sedis</taxon>
        <taxon>Candidatus Ornithospirochaeta</taxon>
    </lineage>
</organism>
<accession>A0A9D9E239</accession>
<feature type="domain" description="Phosphoribosyltransferase" evidence="3">
    <location>
        <begin position="12"/>
        <end position="132"/>
    </location>
</feature>
<dbReference type="PANTHER" id="PTHR43363">
    <property type="entry name" value="HYPOXANTHINE PHOSPHORIBOSYLTRANSFERASE"/>
    <property type="match status" value="1"/>
</dbReference>
<dbReference type="EMBL" id="JADIMT010000100">
    <property type="protein sequence ID" value="MBO8437100.1"/>
    <property type="molecule type" value="Genomic_DNA"/>
</dbReference>
<dbReference type="Pfam" id="PF00156">
    <property type="entry name" value="Pribosyltran"/>
    <property type="match status" value="1"/>
</dbReference>
<dbReference type="CDD" id="cd06223">
    <property type="entry name" value="PRTases_typeI"/>
    <property type="match status" value="1"/>
</dbReference>
<evidence type="ECO:0000313" key="5">
    <source>
        <dbReference type="Proteomes" id="UP000823615"/>
    </source>
</evidence>
<dbReference type="Gene3D" id="3.40.50.2020">
    <property type="match status" value="1"/>
</dbReference>
<dbReference type="GO" id="GO:0016757">
    <property type="term" value="F:glycosyltransferase activity"/>
    <property type="evidence" value="ECO:0007669"/>
    <property type="project" value="UniProtKB-KW"/>
</dbReference>
<protein>
    <submittedName>
        <fullName evidence="4">Phosphoribosyltransferase</fullName>
    </submittedName>
</protein>
<reference evidence="4" key="2">
    <citation type="journal article" date="2021" name="PeerJ">
        <title>Extensive microbial diversity within the chicken gut microbiome revealed by metagenomics and culture.</title>
        <authorList>
            <person name="Gilroy R."/>
            <person name="Ravi A."/>
            <person name="Getino M."/>
            <person name="Pursley I."/>
            <person name="Horton D.L."/>
            <person name="Alikhan N.F."/>
            <person name="Baker D."/>
            <person name="Gharbi K."/>
            <person name="Hall N."/>
            <person name="Watson M."/>
            <person name="Adriaenssens E.M."/>
            <person name="Foster-Nyarko E."/>
            <person name="Jarju S."/>
            <person name="Secka A."/>
            <person name="Antonio M."/>
            <person name="Oren A."/>
            <person name="Chaudhuri R.R."/>
            <person name="La Ragione R."/>
            <person name="Hildebrand F."/>
            <person name="Pallen M.J."/>
        </authorList>
    </citation>
    <scope>NUCLEOTIDE SEQUENCE</scope>
    <source>
        <strain evidence="4">7293</strain>
    </source>
</reference>
<keyword evidence="2" id="KW-0808">Transferase</keyword>
<dbReference type="Proteomes" id="UP000823615">
    <property type="component" value="Unassembled WGS sequence"/>
</dbReference>
<evidence type="ECO:0000313" key="4">
    <source>
        <dbReference type="EMBL" id="MBO8437100.1"/>
    </source>
</evidence>
<sequence length="189" mass="21890">MIDKFYVSYNTVHKLIKSLAQKIEDSGFDPDVIVAIGSGGFIPARIIKTFINRPIYAVGISYYGMDHKHREHPTKIQWIDEVQSQLRGKNVLLIDEVDDTRATLGYCVGELLSYNPKEIAVLVLHNKLKKKDVEFPPEIKRYYPALEIEDLWIKYPWDAEDIEEHTAKEKEMFEELRKQGKEALLNGII</sequence>
<gene>
    <name evidence="4" type="ORF">IAA97_08995</name>
</gene>
<dbReference type="SUPFAM" id="SSF53271">
    <property type="entry name" value="PRTase-like"/>
    <property type="match status" value="1"/>
</dbReference>